<dbReference type="RefSeq" id="WP_349135984.1">
    <property type="nucleotide sequence ID" value="NZ_JBBMFF010000222.1"/>
</dbReference>
<dbReference type="EMBL" id="JBBMFF010000222">
    <property type="protein sequence ID" value="MEQ2511272.1"/>
    <property type="molecule type" value="Genomic_DNA"/>
</dbReference>
<dbReference type="PANTHER" id="PTHR32385">
    <property type="entry name" value="MANNOSYL PHOSPHORYLINOSITOL CERAMIDE SYNTHASE"/>
    <property type="match status" value="1"/>
</dbReference>
<comment type="caution">
    <text evidence="2">The sequence shown here is derived from an EMBL/GenBank/DDBJ whole genome shotgun (WGS) entry which is preliminary data.</text>
</comment>
<reference evidence="2 3" key="1">
    <citation type="submission" date="2024-03" db="EMBL/GenBank/DDBJ databases">
        <title>Human intestinal bacterial collection.</title>
        <authorList>
            <person name="Pauvert C."/>
            <person name="Hitch T.C.A."/>
            <person name="Clavel T."/>
        </authorList>
    </citation>
    <scope>NUCLEOTIDE SEQUENCE [LARGE SCALE GENOMIC DNA]</scope>
    <source>
        <strain evidence="2 3">CLA-AA-H192</strain>
    </source>
</reference>
<dbReference type="InterPro" id="IPR029044">
    <property type="entry name" value="Nucleotide-diphossugar_trans"/>
</dbReference>
<dbReference type="InterPro" id="IPR007577">
    <property type="entry name" value="GlycoTrfase_DXD_sugar-bd_CS"/>
</dbReference>
<sequence length="255" mass="30019">MIPKIIHYCWFGGNPLPPLAQKCIKSWKKYCPDYEIVRWDESNFDINGSLLYVKQAYDKKMWAFVSDYVRLWALVNYGGIYMDTDVELVRPIDCFLQESAFSGFEAVDRIPTGIMACEKDHSTFKEWLNEYSKKRFVLDDGSVNLETNVTAITNYMARHGFSFDNALQTVKEVTFYPKDFFCPKDTHTGIVELTDSTYCIHHFNGSWVAPTEKKKTKARWRKYRIERIKNSPKILLRKLIGDDRVESIKRFLRRK</sequence>
<proteinExistence type="predicted"/>
<dbReference type="Proteomes" id="UP001491552">
    <property type="component" value="Unassembled WGS sequence"/>
</dbReference>
<name>A0ABV1G777_9FIRM</name>
<keyword evidence="1" id="KW-0808">Transferase</keyword>
<dbReference type="PANTHER" id="PTHR32385:SF15">
    <property type="entry name" value="INOSITOL PHOSPHOCERAMIDE MANNOSYLTRANSFERASE 1"/>
    <property type="match status" value="1"/>
</dbReference>
<evidence type="ECO:0000256" key="1">
    <source>
        <dbReference type="ARBA" id="ARBA00022679"/>
    </source>
</evidence>
<protein>
    <submittedName>
        <fullName evidence="2">Glycosyltransferase</fullName>
    </submittedName>
</protein>
<dbReference type="Pfam" id="PF04488">
    <property type="entry name" value="Gly_transf_sug"/>
    <property type="match status" value="1"/>
</dbReference>
<gene>
    <name evidence="2" type="ORF">WMO66_08440</name>
</gene>
<dbReference type="InterPro" id="IPR051706">
    <property type="entry name" value="Glycosyltransferase_domain"/>
</dbReference>
<dbReference type="SUPFAM" id="SSF53448">
    <property type="entry name" value="Nucleotide-diphospho-sugar transferases"/>
    <property type="match status" value="1"/>
</dbReference>
<evidence type="ECO:0000313" key="3">
    <source>
        <dbReference type="Proteomes" id="UP001491552"/>
    </source>
</evidence>
<evidence type="ECO:0000313" key="2">
    <source>
        <dbReference type="EMBL" id="MEQ2511272.1"/>
    </source>
</evidence>
<keyword evidence="3" id="KW-1185">Reference proteome</keyword>
<dbReference type="Gene3D" id="3.90.550.20">
    <property type="match status" value="1"/>
</dbReference>
<organism evidence="2 3">
    <name type="scientific">Faecousia intestinalis</name>
    <dbReference type="NCBI Taxonomy" id="3133167"/>
    <lineage>
        <taxon>Bacteria</taxon>
        <taxon>Bacillati</taxon>
        <taxon>Bacillota</taxon>
        <taxon>Clostridia</taxon>
        <taxon>Eubacteriales</taxon>
        <taxon>Oscillospiraceae</taxon>
        <taxon>Faecousia</taxon>
    </lineage>
</organism>
<accession>A0ABV1G777</accession>